<dbReference type="Pfam" id="PF01345">
    <property type="entry name" value="DUF11"/>
    <property type="match status" value="1"/>
</dbReference>
<reference evidence="2" key="1">
    <citation type="journal article" date="2014" name="Int. J. Syst. Evol. Microbiol.">
        <title>Complete genome sequence of Corynebacterium casei LMG S-19264T (=DSM 44701T), isolated from a smear-ripened cheese.</title>
        <authorList>
            <consortium name="US DOE Joint Genome Institute (JGI-PGF)"/>
            <person name="Walter F."/>
            <person name="Albersmeier A."/>
            <person name="Kalinowski J."/>
            <person name="Ruckert C."/>
        </authorList>
    </citation>
    <scope>NUCLEOTIDE SEQUENCE</scope>
    <source>
        <strain evidence="2">CGMCC 1.12195</strain>
    </source>
</reference>
<keyword evidence="3" id="KW-1185">Reference proteome</keyword>
<organism evidence="2 3">
    <name type="scientific">Parapedobacter pyrenivorans</name>
    <dbReference type="NCBI Taxonomy" id="1305674"/>
    <lineage>
        <taxon>Bacteria</taxon>
        <taxon>Pseudomonadati</taxon>
        <taxon>Bacteroidota</taxon>
        <taxon>Sphingobacteriia</taxon>
        <taxon>Sphingobacteriales</taxon>
        <taxon>Sphingobacteriaceae</taxon>
        <taxon>Parapedobacter</taxon>
    </lineage>
</organism>
<gene>
    <name evidence="2" type="ORF">GCM10007415_47350</name>
</gene>
<dbReference type="InterPro" id="IPR013783">
    <property type="entry name" value="Ig-like_fold"/>
</dbReference>
<dbReference type="InterPro" id="IPR047589">
    <property type="entry name" value="DUF11_rpt"/>
</dbReference>
<dbReference type="Gene3D" id="2.60.40.1170">
    <property type="entry name" value="Mu homology domain, subdomain B"/>
    <property type="match status" value="1"/>
</dbReference>
<dbReference type="NCBIfam" id="TIGR04131">
    <property type="entry name" value="Bac_Flav_CTERM"/>
    <property type="match status" value="1"/>
</dbReference>
<accession>A0A917MFP7</accession>
<dbReference type="Proteomes" id="UP000660862">
    <property type="component" value="Unassembled WGS sequence"/>
</dbReference>
<dbReference type="Pfam" id="PF13585">
    <property type="entry name" value="CHU_C"/>
    <property type="match status" value="1"/>
</dbReference>
<protein>
    <recommendedName>
        <fullName evidence="1">DUF11 domain-containing protein</fullName>
    </recommendedName>
</protein>
<reference evidence="2" key="2">
    <citation type="submission" date="2020-09" db="EMBL/GenBank/DDBJ databases">
        <authorList>
            <person name="Sun Q."/>
            <person name="Zhou Y."/>
        </authorList>
    </citation>
    <scope>NUCLEOTIDE SEQUENCE</scope>
    <source>
        <strain evidence="2">CGMCC 1.12195</strain>
    </source>
</reference>
<sequence length="332" mass="36027">MITHTARFFKANVANDLPGFMNKSYLLIWFVCVLASRSQAQEQTVHIVEGSSVTLTAASTGAISYLWFHNGAPINGSHDAIIIASEAGTYTVIGLGNTCNSDLSDPVEVIVDPGGEPVHVDMRIRNEPDRPTVFIGEVFSYQLMAVNNGSHTANGVVVTATLPQQVAYEAILGNPMGQTSYNPATRQLTWELGDIIPGQSESLTVSVRAQGQGSASQLAVVTSSLPDSNPADNEAVALVEVIALKVPNIFTPNGDGVNDYFRIDGLDAFPENRLFVFNRWGNEVYKAVPYKGDWNGSNLGDGTYYYVFELRLHNGHWQTSKGFVTIIRNAAR</sequence>
<evidence type="ECO:0000259" key="1">
    <source>
        <dbReference type="Pfam" id="PF01345"/>
    </source>
</evidence>
<dbReference type="InterPro" id="IPR001434">
    <property type="entry name" value="OmcB-like_DUF11"/>
</dbReference>
<feature type="domain" description="DUF11" evidence="1">
    <location>
        <begin position="121"/>
        <end position="237"/>
    </location>
</feature>
<name>A0A917MFP7_9SPHI</name>
<dbReference type="InterPro" id="IPR036179">
    <property type="entry name" value="Ig-like_dom_sf"/>
</dbReference>
<evidence type="ECO:0000313" key="3">
    <source>
        <dbReference type="Proteomes" id="UP000660862"/>
    </source>
</evidence>
<dbReference type="NCBIfam" id="TIGR01451">
    <property type="entry name" value="B_ant_repeat"/>
    <property type="match status" value="1"/>
</dbReference>
<dbReference type="SUPFAM" id="SSF48726">
    <property type="entry name" value="Immunoglobulin"/>
    <property type="match status" value="1"/>
</dbReference>
<evidence type="ECO:0000313" key="2">
    <source>
        <dbReference type="EMBL" id="GGH05508.1"/>
    </source>
</evidence>
<dbReference type="InterPro" id="IPR026341">
    <property type="entry name" value="T9SS_type_B"/>
</dbReference>
<dbReference type="AlphaFoldDB" id="A0A917MFP7"/>
<dbReference type="Gene3D" id="2.60.40.10">
    <property type="entry name" value="Immunoglobulins"/>
    <property type="match status" value="1"/>
</dbReference>
<proteinExistence type="predicted"/>
<comment type="caution">
    <text evidence="2">The sequence shown here is derived from an EMBL/GenBank/DDBJ whole genome shotgun (WGS) entry which is preliminary data.</text>
</comment>
<dbReference type="EMBL" id="BMER01000007">
    <property type="protein sequence ID" value="GGH05508.1"/>
    <property type="molecule type" value="Genomic_DNA"/>
</dbReference>